<dbReference type="EMBL" id="CAMXCT030006566">
    <property type="protein sequence ID" value="CAL4803387.1"/>
    <property type="molecule type" value="Genomic_DNA"/>
</dbReference>
<evidence type="ECO:0000313" key="4">
    <source>
        <dbReference type="Proteomes" id="UP001152797"/>
    </source>
</evidence>
<comment type="caution">
    <text evidence="1">The sequence shown here is derived from an EMBL/GenBank/DDBJ whole genome shotgun (WGS) entry which is preliminary data.</text>
</comment>
<evidence type="ECO:0000313" key="3">
    <source>
        <dbReference type="EMBL" id="CAL4803387.1"/>
    </source>
</evidence>
<evidence type="ECO:0000313" key="2">
    <source>
        <dbReference type="EMBL" id="CAL1169450.1"/>
    </source>
</evidence>
<dbReference type="Proteomes" id="UP001152797">
    <property type="component" value="Unassembled WGS sequence"/>
</dbReference>
<keyword evidence="4" id="KW-1185">Reference proteome</keyword>
<organism evidence="1">
    <name type="scientific">Cladocopium goreaui</name>
    <dbReference type="NCBI Taxonomy" id="2562237"/>
    <lineage>
        <taxon>Eukaryota</taxon>
        <taxon>Sar</taxon>
        <taxon>Alveolata</taxon>
        <taxon>Dinophyceae</taxon>
        <taxon>Suessiales</taxon>
        <taxon>Symbiodiniaceae</taxon>
        <taxon>Cladocopium</taxon>
    </lineage>
</organism>
<dbReference type="AlphaFoldDB" id="A0A9P1GJC7"/>
<dbReference type="EMBL" id="CAMXCT020006566">
    <property type="protein sequence ID" value="CAL1169450.1"/>
    <property type="molecule type" value="Genomic_DNA"/>
</dbReference>
<accession>A0A9P1GJC7</accession>
<reference evidence="1" key="1">
    <citation type="submission" date="2022-10" db="EMBL/GenBank/DDBJ databases">
        <authorList>
            <person name="Chen Y."/>
            <person name="Dougan E. K."/>
            <person name="Chan C."/>
            <person name="Rhodes N."/>
            <person name="Thang M."/>
        </authorList>
    </citation>
    <scope>NUCLEOTIDE SEQUENCE</scope>
</reference>
<name>A0A9P1GJC7_9DINO</name>
<feature type="non-terminal residue" evidence="1">
    <location>
        <position position="314"/>
    </location>
</feature>
<evidence type="ECO:0000313" key="1">
    <source>
        <dbReference type="EMBL" id="CAI4016075.1"/>
    </source>
</evidence>
<reference evidence="2" key="2">
    <citation type="submission" date="2024-04" db="EMBL/GenBank/DDBJ databases">
        <authorList>
            <person name="Chen Y."/>
            <person name="Shah S."/>
            <person name="Dougan E. K."/>
            <person name="Thang M."/>
            <person name="Chan C."/>
        </authorList>
    </citation>
    <scope>NUCLEOTIDE SEQUENCE [LARGE SCALE GENOMIC DNA]</scope>
</reference>
<feature type="non-terminal residue" evidence="1">
    <location>
        <position position="1"/>
    </location>
</feature>
<sequence length="314" mass="34403">SLGDVLEDPTERTKRGRERQAVHAYAWGLAIQLAADRRWKLQEDQRVKALQHWRRQMQGISQACKWLCKEEAAPNAVRDADPRAPSHHLLQAARKMRKQVAGLDGISPSRLVLPLEAHARLAQMLAAFEQQAPWPESVCHWKIVTFPKQRKGVLPTLEEVRPSAIGFAIYRLWGRIRLRHLAATLAQGCIQAGGIGGEDVSSLLLPMGVGLDSASYPCLMALDFQPVKRAVEQSAQLMTFAGSCGVSLGIVPTAPTSHAPDVLFYMSQRLSVPVLSPSDVFVQIWGFSFIGAAQLAEHDEISVGVTVPLLGATT</sequence>
<proteinExistence type="predicted"/>
<gene>
    <name evidence="1" type="ORF">C1SCF055_LOCUS40851</name>
</gene>
<protein>
    <submittedName>
        <fullName evidence="3">LINE-1 retrotransposable element ORF2 protein</fullName>
    </submittedName>
</protein>
<dbReference type="EMBL" id="CAMXCT010006566">
    <property type="protein sequence ID" value="CAI4016075.1"/>
    <property type="molecule type" value="Genomic_DNA"/>
</dbReference>